<feature type="non-terminal residue" evidence="4">
    <location>
        <position position="1"/>
    </location>
</feature>
<dbReference type="GO" id="GO:0030170">
    <property type="term" value="F:pyridoxal phosphate binding"/>
    <property type="evidence" value="ECO:0007669"/>
    <property type="project" value="TreeGrafter"/>
</dbReference>
<dbReference type="Gene3D" id="3.90.1150.10">
    <property type="entry name" value="Aspartate Aminotransferase, domain 1"/>
    <property type="match status" value="1"/>
</dbReference>
<evidence type="ECO:0000313" key="4">
    <source>
        <dbReference type="EMBL" id="PIP57580.1"/>
    </source>
</evidence>
<name>A0A2H0BKL5_9BACT</name>
<dbReference type="GO" id="GO:0008483">
    <property type="term" value="F:transaminase activity"/>
    <property type="evidence" value="ECO:0007669"/>
    <property type="project" value="TreeGrafter"/>
</dbReference>
<evidence type="ECO:0008006" key="6">
    <source>
        <dbReference type="Google" id="ProtNLM"/>
    </source>
</evidence>
<dbReference type="AlphaFoldDB" id="A0A2H0BKL5"/>
<dbReference type="Pfam" id="PF01041">
    <property type="entry name" value="DegT_DnrJ_EryC1"/>
    <property type="match status" value="1"/>
</dbReference>
<dbReference type="Gene3D" id="3.40.640.10">
    <property type="entry name" value="Type I PLP-dependent aspartate aminotransferase-like (Major domain)"/>
    <property type="match status" value="1"/>
</dbReference>
<keyword evidence="2 3" id="KW-0663">Pyridoxal phosphate</keyword>
<evidence type="ECO:0000313" key="5">
    <source>
        <dbReference type="Proteomes" id="UP000229847"/>
    </source>
</evidence>
<evidence type="ECO:0000256" key="3">
    <source>
        <dbReference type="RuleBase" id="RU004508"/>
    </source>
</evidence>
<proteinExistence type="inferred from homology"/>
<gene>
    <name evidence="4" type="ORF">COX03_02345</name>
</gene>
<protein>
    <recommendedName>
        <fullName evidence="6">Aminotransferase</fullName>
    </recommendedName>
</protein>
<dbReference type="InterPro" id="IPR000653">
    <property type="entry name" value="DegT/StrS_aminotransferase"/>
</dbReference>
<dbReference type="EMBL" id="PCSW01000070">
    <property type="protein sequence ID" value="PIP57580.1"/>
    <property type="molecule type" value="Genomic_DNA"/>
</dbReference>
<evidence type="ECO:0000256" key="1">
    <source>
        <dbReference type="PIRSR" id="PIRSR000390-1"/>
    </source>
</evidence>
<feature type="modified residue" description="N6-(pyridoxal phosphate)lysine" evidence="2">
    <location>
        <position position="166"/>
    </location>
</feature>
<dbReference type="GO" id="GO:0000271">
    <property type="term" value="P:polysaccharide biosynthetic process"/>
    <property type="evidence" value="ECO:0007669"/>
    <property type="project" value="TreeGrafter"/>
</dbReference>
<feature type="active site" description="Proton acceptor" evidence="1">
    <location>
        <position position="166"/>
    </location>
</feature>
<comment type="similarity">
    <text evidence="3">Belongs to the DegT/DnrJ/EryC1 family.</text>
</comment>
<sequence>SLGSNYSFKFALNSLFSVGKDSDSEKLKNYLEKRYSGKAILLYKGREAIKLALKLTNLPQNSKVGITGFTCYVAYQAIKESGLKPVYLDIDESLNFSSNKIGEAKALIVQNTLGNPCDMENISKICKERNIVLIEDLAHSVGTIYKNNKEAGCVGDFTALSFSQDKAVDAVSGGALIIRNSKYSKYAVGELEKPSLIQLLKDRFYPVFTFKIRSLYPYGLGKPLHFLLKKLSFLSKPLEIGGSIKFQSMPNWHAKLVNVSFKEFERVIKHRRGIASIYASNLDPKILSKNYVGNINLSSCIRFPIFVEKRQDLINYLKERGIFVSDIWYDAPVAPLRLLSKTNYEGECPFSEKISKKIVNLPTHVNVLPKDAVYISEIINQWLITK</sequence>
<accession>A0A2H0BKL5</accession>
<dbReference type="PIRSF" id="PIRSF000390">
    <property type="entry name" value="PLP_StrS"/>
    <property type="match status" value="1"/>
</dbReference>
<dbReference type="InterPro" id="IPR015421">
    <property type="entry name" value="PyrdxlP-dep_Trfase_major"/>
</dbReference>
<dbReference type="Proteomes" id="UP000229847">
    <property type="component" value="Unassembled WGS sequence"/>
</dbReference>
<reference evidence="4 5" key="1">
    <citation type="submission" date="2017-09" db="EMBL/GenBank/DDBJ databases">
        <title>Depth-based differentiation of microbial function through sediment-hosted aquifers and enrichment of novel symbionts in the deep terrestrial subsurface.</title>
        <authorList>
            <person name="Probst A.J."/>
            <person name="Ladd B."/>
            <person name="Jarett J.K."/>
            <person name="Geller-Mcgrath D.E."/>
            <person name="Sieber C.M."/>
            <person name="Emerson J.B."/>
            <person name="Anantharaman K."/>
            <person name="Thomas B.C."/>
            <person name="Malmstrom R."/>
            <person name="Stieglmeier M."/>
            <person name="Klingl A."/>
            <person name="Woyke T."/>
            <person name="Ryan C.M."/>
            <person name="Banfield J.F."/>
        </authorList>
    </citation>
    <scope>NUCLEOTIDE SEQUENCE [LARGE SCALE GENOMIC DNA]</scope>
    <source>
        <strain evidence="4">CG22_combo_CG10-13_8_21_14_all_39_10</strain>
    </source>
</reference>
<comment type="caution">
    <text evidence="4">The sequence shown here is derived from an EMBL/GenBank/DDBJ whole genome shotgun (WGS) entry which is preliminary data.</text>
</comment>
<dbReference type="PANTHER" id="PTHR30244:SF34">
    <property type="entry name" value="DTDP-4-AMINO-4,6-DIDEOXYGALACTOSE TRANSAMINASE"/>
    <property type="match status" value="1"/>
</dbReference>
<dbReference type="PANTHER" id="PTHR30244">
    <property type="entry name" value="TRANSAMINASE"/>
    <property type="match status" value="1"/>
</dbReference>
<dbReference type="InterPro" id="IPR015424">
    <property type="entry name" value="PyrdxlP-dep_Trfase"/>
</dbReference>
<evidence type="ECO:0000256" key="2">
    <source>
        <dbReference type="PIRSR" id="PIRSR000390-2"/>
    </source>
</evidence>
<dbReference type="InterPro" id="IPR015422">
    <property type="entry name" value="PyrdxlP-dep_Trfase_small"/>
</dbReference>
<dbReference type="SUPFAM" id="SSF53383">
    <property type="entry name" value="PLP-dependent transferases"/>
    <property type="match status" value="1"/>
</dbReference>
<organism evidence="4 5">
    <name type="scientific">Candidatus Woesebacteria bacterium CG22_combo_CG10-13_8_21_14_all_39_10</name>
    <dbReference type="NCBI Taxonomy" id="1975059"/>
    <lineage>
        <taxon>Bacteria</taxon>
        <taxon>Candidatus Woeseibacteriota</taxon>
    </lineage>
</organism>